<keyword evidence="10" id="KW-0233">DNA recombination</keyword>
<keyword evidence="3" id="KW-0479">Metal-binding</keyword>
<feature type="non-terminal residue" evidence="11">
    <location>
        <position position="1"/>
    </location>
</feature>
<keyword evidence="9" id="KW-0808">Transferase</keyword>
<dbReference type="Gene3D" id="3.30.420.10">
    <property type="entry name" value="Ribonuclease H-like superfamily/Ribonuclease H"/>
    <property type="match status" value="1"/>
</dbReference>
<gene>
    <name evidence="11" type="ORF">CXG81DRAFT_2566</name>
</gene>
<evidence type="ECO:0000313" key="11">
    <source>
        <dbReference type="EMBL" id="RKO98266.1"/>
    </source>
</evidence>
<dbReference type="InterPro" id="IPR036397">
    <property type="entry name" value="RNaseH_sf"/>
</dbReference>
<dbReference type="STRING" id="1555241.A0A4P9X2D9"/>
<dbReference type="GO" id="GO:0016787">
    <property type="term" value="F:hydrolase activity"/>
    <property type="evidence" value="ECO:0007669"/>
    <property type="project" value="UniProtKB-KW"/>
</dbReference>
<evidence type="ECO:0000256" key="4">
    <source>
        <dbReference type="ARBA" id="ARBA00022759"/>
    </source>
</evidence>
<evidence type="ECO:0000313" key="12">
    <source>
        <dbReference type="Proteomes" id="UP000274922"/>
    </source>
</evidence>
<evidence type="ECO:0000256" key="10">
    <source>
        <dbReference type="ARBA" id="ARBA00023172"/>
    </source>
</evidence>
<dbReference type="GO" id="GO:0003676">
    <property type="term" value="F:nucleic acid binding"/>
    <property type="evidence" value="ECO:0007669"/>
    <property type="project" value="InterPro"/>
</dbReference>
<dbReference type="GO" id="GO:0015074">
    <property type="term" value="P:DNA integration"/>
    <property type="evidence" value="ECO:0007669"/>
    <property type="project" value="UniProtKB-KW"/>
</dbReference>
<dbReference type="SUPFAM" id="SSF53098">
    <property type="entry name" value="Ribonuclease H-like"/>
    <property type="match status" value="1"/>
</dbReference>
<keyword evidence="1" id="KW-0548">Nucleotidyltransferase</keyword>
<proteinExistence type="predicted"/>
<keyword evidence="4" id="KW-0255">Endonuclease</keyword>
<sequence length="68" mass="7379">ALLHGCKLPSSFWADAAVTAAYLINRCASSATSTTPFERWTGSKPDVSHLRVFGCLAWVQVPRANRTS</sequence>
<protein>
    <recommendedName>
        <fullName evidence="13">Copia protein</fullName>
    </recommendedName>
</protein>
<dbReference type="InterPro" id="IPR012337">
    <property type="entry name" value="RNaseH-like_sf"/>
</dbReference>
<dbReference type="PANTHER" id="PTHR42648:SF11">
    <property type="entry name" value="TRANSPOSON TY4-P GAG-POL POLYPROTEIN"/>
    <property type="match status" value="1"/>
</dbReference>
<dbReference type="GO" id="GO:0006310">
    <property type="term" value="P:DNA recombination"/>
    <property type="evidence" value="ECO:0007669"/>
    <property type="project" value="UniProtKB-KW"/>
</dbReference>
<evidence type="ECO:0000256" key="8">
    <source>
        <dbReference type="ARBA" id="ARBA00022918"/>
    </source>
</evidence>
<dbReference type="GO" id="GO:0004519">
    <property type="term" value="F:endonuclease activity"/>
    <property type="evidence" value="ECO:0007669"/>
    <property type="project" value="UniProtKB-KW"/>
</dbReference>
<name>A0A4P9X2D9_9FUNG</name>
<keyword evidence="5" id="KW-0378">Hydrolase</keyword>
<dbReference type="Proteomes" id="UP000274922">
    <property type="component" value="Unassembled WGS sequence"/>
</dbReference>
<dbReference type="OrthoDB" id="2685958at2759"/>
<dbReference type="AlphaFoldDB" id="A0A4P9X2D9"/>
<dbReference type="PANTHER" id="PTHR42648">
    <property type="entry name" value="TRANSPOSASE, PUTATIVE-RELATED"/>
    <property type="match status" value="1"/>
</dbReference>
<organism evidence="11 12">
    <name type="scientific">Caulochytrium protostelioides</name>
    <dbReference type="NCBI Taxonomy" id="1555241"/>
    <lineage>
        <taxon>Eukaryota</taxon>
        <taxon>Fungi</taxon>
        <taxon>Fungi incertae sedis</taxon>
        <taxon>Chytridiomycota</taxon>
        <taxon>Chytridiomycota incertae sedis</taxon>
        <taxon>Chytridiomycetes</taxon>
        <taxon>Caulochytriales</taxon>
        <taxon>Caulochytriaceae</taxon>
        <taxon>Caulochytrium</taxon>
    </lineage>
</organism>
<evidence type="ECO:0000256" key="6">
    <source>
        <dbReference type="ARBA" id="ARBA00022842"/>
    </source>
</evidence>
<feature type="non-terminal residue" evidence="11">
    <location>
        <position position="68"/>
    </location>
</feature>
<evidence type="ECO:0000256" key="2">
    <source>
        <dbReference type="ARBA" id="ARBA00022722"/>
    </source>
</evidence>
<keyword evidence="2" id="KW-0540">Nuclease</keyword>
<keyword evidence="12" id="KW-1185">Reference proteome</keyword>
<evidence type="ECO:0008006" key="13">
    <source>
        <dbReference type="Google" id="ProtNLM"/>
    </source>
</evidence>
<evidence type="ECO:0000256" key="1">
    <source>
        <dbReference type="ARBA" id="ARBA00022695"/>
    </source>
</evidence>
<keyword evidence="6" id="KW-0460">Magnesium</keyword>
<evidence type="ECO:0000256" key="5">
    <source>
        <dbReference type="ARBA" id="ARBA00022801"/>
    </source>
</evidence>
<dbReference type="GO" id="GO:0046872">
    <property type="term" value="F:metal ion binding"/>
    <property type="evidence" value="ECO:0007669"/>
    <property type="project" value="UniProtKB-KW"/>
</dbReference>
<dbReference type="EMBL" id="ML014533">
    <property type="protein sequence ID" value="RKO98266.1"/>
    <property type="molecule type" value="Genomic_DNA"/>
</dbReference>
<evidence type="ECO:0000256" key="7">
    <source>
        <dbReference type="ARBA" id="ARBA00022908"/>
    </source>
</evidence>
<dbReference type="GO" id="GO:0003964">
    <property type="term" value="F:RNA-directed DNA polymerase activity"/>
    <property type="evidence" value="ECO:0007669"/>
    <property type="project" value="UniProtKB-KW"/>
</dbReference>
<reference evidence="12" key="1">
    <citation type="journal article" date="2018" name="Nat. Microbiol.">
        <title>Leveraging single-cell genomics to expand the fungal tree of life.</title>
        <authorList>
            <person name="Ahrendt S.R."/>
            <person name="Quandt C.A."/>
            <person name="Ciobanu D."/>
            <person name="Clum A."/>
            <person name="Salamov A."/>
            <person name="Andreopoulos B."/>
            <person name="Cheng J.F."/>
            <person name="Woyke T."/>
            <person name="Pelin A."/>
            <person name="Henrissat B."/>
            <person name="Reynolds N.K."/>
            <person name="Benny G.L."/>
            <person name="Smith M.E."/>
            <person name="James T.Y."/>
            <person name="Grigoriev I.V."/>
        </authorList>
    </citation>
    <scope>NUCLEOTIDE SEQUENCE [LARGE SCALE GENOMIC DNA]</scope>
    <source>
        <strain evidence="12">ATCC 52028</strain>
    </source>
</reference>
<keyword evidence="8" id="KW-0695">RNA-directed DNA polymerase</keyword>
<dbReference type="InterPro" id="IPR039537">
    <property type="entry name" value="Retrotran_Ty1/copia-like"/>
</dbReference>
<keyword evidence="7" id="KW-0229">DNA integration</keyword>
<evidence type="ECO:0000256" key="9">
    <source>
        <dbReference type="ARBA" id="ARBA00022932"/>
    </source>
</evidence>
<evidence type="ECO:0000256" key="3">
    <source>
        <dbReference type="ARBA" id="ARBA00022723"/>
    </source>
</evidence>
<dbReference type="GO" id="GO:0003887">
    <property type="term" value="F:DNA-directed DNA polymerase activity"/>
    <property type="evidence" value="ECO:0007669"/>
    <property type="project" value="UniProtKB-KW"/>
</dbReference>
<accession>A0A4P9X2D9</accession>
<keyword evidence="9" id="KW-0239">DNA-directed DNA polymerase</keyword>